<dbReference type="EMBL" id="JBHSLN010000020">
    <property type="protein sequence ID" value="MFC5297213.1"/>
    <property type="molecule type" value="Genomic_DNA"/>
</dbReference>
<feature type="transmembrane region" description="Helical" evidence="1">
    <location>
        <begin position="124"/>
        <end position="145"/>
    </location>
</feature>
<dbReference type="RefSeq" id="WP_343924381.1">
    <property type="nucleotide sequence ID" value="NZ_BAAAIR010000038.1"/>
</dbReference>
<accession>A0ABW0FDU4</accession>
<dbReference type="Pfam" id="PF04854">
    <property type="entry name" value="DUF624"/>
    <property type="match status" value="1"/>
</dbReference>
<feature type="transmembrane region" description="Helical" evidence="1">
    <location>
        <begin position="48"/>
        <end position="70"/>
    </location>
</feature>
<name>A0ABW0FDU4_9MICO</name>
<feature type="transmembrane region" description="Helical" evidence="1">
    <location>
        <begin position="185"/>
        <end position="207"/>
    </location>
</feature>
<evidence type="ECO:0000256" key="1">
    <source>
        <dbReference type="SAM" id="Phobius"/>
    </source>
</evidence>
<sequence length="233" mass="25041">MTSVRQNRSVLTGVTEWVYWLVTIDVLLVVACSPTILAWTLLTAEPSSVLLLVVATLPVVPAVSAALYAWRRRSEDPDLVPASRFLRGYRLNLLDSLKVGVPAVLVLGILSANVTFGAQLGTASFNAAFLALGALVLLVLVRALTIVSNFSFRLVDVLRLSVFTLLTKPLSTLALLSLGVLTLGLVQFIGSFMLLLAGSLLTVALWHSEKPVARLLRERFVSPDEEPVPAPAG</sequence>
<evidence type="ECO:0000313" key="2">
    <source>
        <dbReference type="EMBL" id="MFC5297213.1"/>
    </source>
</evidence>
<gene>
    <name evidence="2" type="ORF">ACFPK8_06785</name>
</gene>
<protein>
    <submittedName>
        <fullName evidence="2">DUF624 domain-containing protein</fullName>
    </submittedName>
</protein>
<comment type="caution">
    <text evidence="2">The sequence shown here is derived from an EMBL/GenBank/DDBJ whole genome shotgun (WGS) entry which is preliminary data.</text>
</comment>
<keyword evidence="1" id="KW-0472">Membrane</keyword>
<keyword evidence="1" id="KW-1133">Transmembrane helix</keyword>
<organism evidence="2 3">
    <name type="scientific">Brachybacterium tyrofermentans</name>
    <dbReference type="NCBI Taxonomy" id="47848"/>
    <lineage>
        <taxon>Bacteria</taxon>
        <taxon>Bacillati</taxon>
        <taxon>Actinomycetota</taxon>
        <taxon>Actinomycetes</taxon>
        <taxon>Micrococcales</taxon>
        <taxon>Dermabacteraceae</taxon>
        <taxon>Brachybacterium</taxon>
    </lineage>
</organism>
<feature type="transmembrane region" description="Helical" evidence="1">
    <location>
        <begin position="91"/>
        <end position="112"/>
    </location>
</feature>
<evidence type="ECO:0000313" key="3">
    <source>
        <dbReference type="Proteomes" id="UP001595937"/>
    </source>
</evidence>
<dbReference type="Proteomes" id="UP001595937">
    <property type="component" value="Unassembled WGS sequence"/>
</dbReference>
<dbReference type="GeneID" id="303297623"/>
<keyword evidence="1" id="KW-0812">Transmembrane</keyword>
<reference evidence="3" key="1">
    <citation type="journal article" date="2019" name="Int. J. Syst. Evol. Microbiol.">
        <title>The Global Catalogue of Microorganisms (GCM) 10K type strain sequencing project: providing services to taxonomists for standard genome sequencing and annotation.</title>
        <authorList>
            <consortium name="The Broad Institute Genomics Platform"/>
            <consortium name="The Broad Institute Genome Sequencing Center for Infectious Disease"/>
            <person name="Wu L."/>
            <person name="Ma J."/>
        </authorList>
    </citation>
    <scope>NUCLEOTIDE SEQUENCE [LARGE SCALE GENOMIC DNA]</scope>
    <source>
        <strain evidence="3">CGMCC 1.16455</strain>
    </source>
</reference>
<feature type="transmembrane region" description="Helical" evidence="1">
    <location>
        <begin position="17"/>
        <end position="42"/>
    </location>
</feature>
<feature type="transmembrane region" description="Helical" evidence="1">
    <location>
        <begin position="157"/>
        <end position="179"/>
    </location>
</feature>
<dbReference type="InterPro" id="IPR006938">
    <property type="entry name" value="DUF624"/>
</dbReference>
<proteinExistence type="predicted"/>
<keyword evidence="3" id="KW-1185">Reference proteome</keyword>